<dbReference type="AlphaFoldDB" id="A0A7J9CXS5"/>
<name>A0A7J9CXS5_GOSGO</name>
<protein>
    <recommendedName>
        <fullName evidence="3">CCHC-type domain-containing protein</fullName>
    </recommendedName>
</protein>
<dbReference type="Proteomes" id="UP000593579">
    <property type="component" value="Unassembled WGS sequence"/>
</dbReference>
<reference evidence="1 2" key="1">
    <citation type="journal article" date="2019" name="Genome Biol. Evol.">
        <title>Insights into the evolution of the New World diploid cottons (Gossypium, subgenus Houzingenia) based on genome sequencing.</title>
        <authorList>
            <person name="Grover C.E."/>
            <person name="Arick M.A. 2nd"/>
            <person name="Thrash A."/>
            <person name="Conover J.L."/>
            <person name="Sanders W.S."/>
            <person name="Peterson D.G."/>
            <person name="Frelichowski J.E."/>
            <person name="Scheffler J.A."/>
            <person name="Scheffler B.E."/>
            <person name="Wendel J.F."/>
        </authorList>
    </citation>
    <scope>NUCLEOTIDE SEQUENCE [LARGE SCALE GENOMIC DNA]</scope>
    <source>
        <strain evidence="1">5</strain>
        <tissue evidence="1">Leaf</tissue>
    </source>
</reference>
<feature type="non-terminal residue" evidence="1">
    <location>
        <position position="1"/>
    </location>
</feature>
<gene>
    <name evidence="1" type="ORF">Gogos_019876</name>
</gene>
<accession>A0A7J9CXS5</accession>
<sequence length="163" mass="17801">MVELEALPAAYFACGCYGHLKNLCPSITLNQCIENGNAKSSTLMVEGSTMTVGEEPFGPWMIGGANFRHLENRKTVTGNMGQLSCADCLTNLDGQNVGDLAPTKQIDMKRQRNNRHDRTLSKIIRGRGGCFKVAGNSHLPFSETMTSIVRFIGSQAVLEAYRT</sequence>
<organism evidence="1 2">
    <name type="scientific">Gossypium gossypioides</name>
    <name type="common">Mexican cotton</name>
    <name type="synonym">Selera gossypioides</name>
    <dbReference type="NCBI Taxonomy" id="34282"/>
    <lineage>
        <taxon>Eukaryota</taxon>
        <taxon>Viridiplantae</taxon>
        <taxon>Streptophyta</taxon>
        <taxon>Embryophyta</taxon>
        <taxon>Tracheophyta</taxon>
        <taxon>Spermatophyta</taxon>
        <taxon>Magnoliopsida</taxon>
        <taxon>eudicotyledons</taxon>
        <taxon>Gunneridae</taxon>
        <taxon>Pentapetalae</taxon>
        <taxon>rosids</taxon>
        <taxon>malvids</taxon>
        <taxon>Malvales</taxon>
        <taxon>Malvaceae</taxon>
        <taxon>Malvoideae</taxon>
        <taxon>Gossypium</taxon>
    </lineage>
</organism>
<keyword evidence="2" id="KW-1185">Reference proteome</keyword>
<proteinExistence type="predicted"/>
<evidence type="ECO:0000313" key="2">
    <source>
        <dbReference type="Proteomes" id="UP000593579"/>
    </source>
</evidence>
<evidence type="ECO:0000313" key="1">
    <source>
        <dbReference type="EMBL" id="MBA0753191.1"/>
    </source>
</evidence>
<dbReference type="OrthoDB" id="10422657at2759"/>
<evidence type="ECO:0008006" key="3">
    <source>
        <dbReference type="Google" id="ProtNLM"/>
    </source>
</evidence>
<dbReference type="EMBL" id="JABEZY010181407">
    <property type="protein sequence ID" value="MBA0753191.1"/>
    <property type="molecule type" value="Genomic_DNA"/>
</dbReference>
<comment type="caution">
    <text evidence="1">The sequence shown here is derived from an EMBL/GenBank/DDBJ whole genome shotgun (WGS) entry which is preliminary data.</text>
</comment>